<keyword evidence="1" id="KW-0732">Signal</keyword>
<dbReference type="Pfam" id="PF19672">
    <property type="entry name" value="DUF6175"/>
    <property type="match status" value="1"/>
</dbReference>
<comment type="caution">
    <text evidence="2">The sequence shown here is derived from an EMBL/GenBank/DDBJ whole genome shotgun (WGS) entry which is preliminary data.</text>
</comment>
<evidence type="ECO:0008006" key="4">
    <source>
        <dbReference type="Google" id="ProtNLM"/>
    </source>
</evidence>
<sequence length="317" mass="34931">MKHLSIKAVLVLALLSVTFSFAQAKKPTIMVIPSDVWCNKNGYMTEVNSLGETIKVPNYKKAMQENAELLAVIAKINGLMADRGFPLKDMAAAIKTLESENAENAMLTSKSGAAVAETPIERLKKVAKADIIIDLTWTVNQTGPKKSVTFTMKGLDAYTDKQVATATGTGSPSFSAELPVLLEEAVLAHIDNFNGQLQTHFDDLFANGREIIVRIKKFDSWPDDLEKEFNGKELREIISDWMHENTVNHRFSETDSGETSMLFEQVRIPLFDANGKAMDAKAFLKGLQTMLKNAPYSITNKLMTKGLGQATLVLGEK</sequence>
<name>A0ABP7U3W8_9FLAO</name>
<dbReference type="Proteomes" id="UP001500968">
    <property type="component" value="Unassembled WGS sequence"/>
</dbReference>
<keyword evidence="3" id="KW-1185">Reference proteome</keyword>
<evidence type="ECO:0000313" key="2">
    <source>
        <dbReference type="EMBL" id="GAA4035472.1"/>
    </source>
</evidence>
<dbReference type="RefSeq" id="WP_290874801.1">
    <property type="nucleotide sequence ID" value="NZ_BAABCR010000015.1"/>
</dbReference>
<reference evidence="3" key="1">
    <citation type="journal article" date="2019" name="Int. J. Syst. Evol. Microbiol.">
        <title>The Global Catalogue of Microorganisms (GCM) 10K type strain sequencing project: providing services to taxonomists for standard genome sequencing and annotation.</title>
        <authorList>
            <consortium name="The Broad Institute Genomics Platform"/>
            <consortium name="The Broad Institute Genome Sequencing Center for Infectious Disease"/>
            <person name="Wu L."/>
            <person name="Ma J."/>
        </authorList>
    </citation>
    <scope>NUCLEOTIDE SEQUENCE [LARGE SCALE GENOMIC DNA]</scope>
    <source>
        <strain evidence="3">JCM 17064</strain>
    </source>
</reference>
<feature type="chain" id="PRO_5047122409" description="Lipoprotein" evidence="1">
    <location>
        <begin position="23"/>
        <end position="317"/>
    </location>
</feature>
<dbReference type="EMBL" id="BAABCR010000015">
    <property type="protein sequence ID" value="GAA4035472.1"/>
    <property type="molecule type" value="Genomic_DNA"/>
</dbReference>
<gene>
    <name evidence="2" type="ORF">GCM10022386_20960</name>
</gene>
<proteinExistence type="predicted"/>
<evidence type="ECO:0000256" key="1">
    <source>
        <dbReference type="SAM" id="SignalP"/>
    </source>
</evidence>
<dbReference type="InterPro" id="IPR046173">
    <property type="entry name" value="DUF6175"/>
</dbReference>
<protein>
    <recommendedName>
        <fullName evidence="4">Lipoprotein</fullName>
    </recommendedName>
</protein>
<organism evidence="2 3">
    <name type="scientific">Flavobacterium cheonhonense</name>
    <dbReference type="NCBI Taxonomy" id="706185"/>
    <lineage>
        <taxon>Bacteria</taxon>
        <taxon>Pseudomonadati</taxon>
        <taxon>Bacteroidota</taxon>
        <taxon>Flavobacteriia</taxon>
        <taxon>Flavobacteriales</taxon>
        <taxon>Flavobacteriaceae</taxon>
        <taxon>Flavobacterium</taxon>
    </lineage>
</organism>
<evidence type="ECO:0000313" key="3">
    <source>
        <dbReference type="Proteomes" id="UP001500968"/>
    </source>
</evidence>
<accession>A0ABP7U3W8</accession>
<feature type="signal peptide" evidence="1">
    <location>
        <begin position="1"/>
        <end position="22"/>
    </location>
</feature>